<keyword evidence="7" id="KW-0968">Cytoplasmic vesicle</keyword>
<dbReference type="GO" id="GO:0045202">
    <property type="term" value="C:synapse"/>
    <property type="evidence" value="ECO:0007669"/>
    <property type="project" value="UniProtKB-SubCell"/>
</dbReference>
<reference evidence="12" key="2">
    <citation type="submission" date="2025-09" db="UniProtKB">
        <authorList>
            <consortium name="Ensembl"/>
        </authorList>
    </citation>
    <scope>IDENTIFICATION</scope>
</reference>
<dbReference type="SUPFAM" id="SSF47923">
    <property type="entry name" value="Ypt/Rab-GAP domain of gyp1p"/>
    <property type="match status" value="1"/>
</dbReference>
<dbReference type="Gene3D" id="1.10.472.80">
    <property type="entry name" value="Ypt/Rab-GAP domain of gyp1p, domain 3"/>
    <property type="match status" value="1"/>
</dbReference>
<dbReference type="PANTHER" id="PTHR23354">
    <property type="entry name" value="NUCLEOLAR PROTEIN 7/ESTROGEN RECEPTOR COACTIVATOR-RELATED"/>
    <property type="match status" value="1"/>
</dbReference>
<reference evidence="12" key="1">
    <citation type="submission" date="2025-08" db="UniProtKB">
        <authorList>
            <consortium name="Ensembl"/>
        </authorList>
    </citation>
    <scope>IDENTIFICATION</scope>
</reference>
<evidence type="ECO:0000256" key="1">
    <source>
        <dbReference type="ARBA" id="ARBA00004156"/>
    </source>
</evidence>
<sequence length="579" mass="64920">MAEEDYGCFVDWTQMGDMAKSSGTSKLDVKDHVELKKLARQGYWSKNHKLRAQVYQQLIKAIPCRTVTPDAEVYRDLMGDDTGKKALSSIPLPDFVDGSAVPHYCLMADAVTAVHRVISCLEGQFPDISHCPALPAMTALLLHFSANEAQCFEHVSRLLACNEPGQRFVDQTFLAYESSFMTFGDLANKYCPAAHKLIVATAQDVVAVYSDWQRWVLGDLPFSHVARVLDVFLVEGYKVLYRVALALLKFYRKQKAGDGTQQSEGQKQDSVGIKAEIQAFVKAIGSYITPDKLLEKAFSIRLFSRKEITLLQLTNEKSLQQKGITVKQKRRTVQLALNPDTFSSEVVSAKEMKDIWSWIPERVALCEPQLLFTTSTHGCSLNRFYAHVEGYEPTLLLIRTCKSDVCGAFLSTDWEERKRGGNKLSFFGTGECFIFRLKPEMERYEWVVIRHPELASTIKAQSSEVPAEDEAPPDKQNSDGNRLPVERPAADPSDRLSPFLSARHFHLNSRNTSMFMAGNFDSIIVGGGEGNALYIDSELNHGRTARCTTFDNPPLCSTESFQVALLEVWGFKDTMASDR</sequence>
<dbReference type="Ensembl" id="ENSOKIT00005096440.1">
    <property type="protein sequence ID" value="ENSOKIP00005090238.1"/>
    <property type="gene ID" value="ENSOKIG00005039344.1"/>
</dbReference>
<dbReference type="AlphaFoldDB" id="A0A8C7JSP4"/>
<keyword evidence="6" id="KW-0472">Membrane</keyword>
<feature type="domain" description="TLDc" evidence="11">
    <location>
        <begin position="345"/>
        <end position="572"/>
    </location>
</feature>
<dbReference type="GeneTree" id="ENSGT00410000025739"/>
<feature type="compositionally biased region" description="Basic and acidic residues" evidence="10">
    <location>
        <begin position="484"/>
        <end position="494"/>
    </location>
</feature>
<dbReference type="PROSITE" id="PS51886">
    <property type="entry name" value="TLDC"/>
    <property type="match status" value="1"/>
</dbReference>
<dbReference type="InterPro" id="IPR035969">
    <property type="entry name" value="Rab-GAP_TBC_sf"/>
</dbReference>
<comment type="function">
    <text evidence="9">May act as a GTPase-activating protein for Rab family protein(s). Involved in neuronal projections development, probably through a negative modulation of ARF6 function. Involved in the regulation of synaptic vesicle trafficking.</text>
</comment>
<dbReference type="GO" id="GO:0030659">
    <property type="term" value="C:cytoplasmic vesicle membrane"/>
    <property type="evidence" value="ECO:0007669"/>
    <property type="project" value="UniProtKB-SubCell"/>
</dbReference>
<evidence type="ECO:0000313" key="13">
    <source>
        <dbReference type="Proteomes" id="UP000694557"/>
    </source>
</evidence>
<evidence type="ECO:0000313" key="12">
    <source>
        <dbReference type="Ensembl" id="ENSOKIP00005090238.1"/>
    </source>
</evidence>
<comment type="subcellular location">
    <subcellularLocation>
        <location evidence="1">Cytoplasmic vesicle membrane</location>
    </subcellularLocation>
    <subcellularLocation>
        <location evidence="2">Endomembrane system</location>
        <topology evidence="2">Peripheral membrane protein</topology>
    </subcellularLocation>
    <subcellularLocation>
        <location evidence="8">Synapse</location>
    </subcellularLocation>
</comment>
<name>A0A8C7JSP4_ONCKI</name>
<keyword evidence="13" id="KW-1185">Reference proteome</keyword>
<accession>A0A8C7JSP4</accession>
<protein>
    <recommendedName>
        <fullName evidence="4">TBC1 domain family member 24</fullName>
    </recommendedName>
</protein>
<dbReference type="GO" id="GO:0012505">
    <property type="term" value="C:endomembrane system"/>
    <property type="evidence" value="ECO:0007669"/>
    <property type="project" value="UniProtKB-SubCell"/>
</dbReference>
<feature type="region of interest" description="Disordered" evidence="10">
    <location>
        <begin position="461"/>
        <end position="495"/>
    </location>
</feature>
<dbReference type="PANTHER" id="PTHR23354:SF122">
    <property type="entry name" value="GTPASE-ACTIVATING PROTEIN SKYWALKER"/>
    <property type="match status" value="1"/>
</dbReference>
<comment type="subunit">
    <text evidence="3">Interacts with ARF6.</text>
</comment>
<evidence type="ECO:0000259" key="11">
    <source>
        <dbReference type="PROSITE" id="PS51886"/>
    </source>
</evidence>
<dbReference type="InterPro" id="IPR006571">
    <property type="entry name" value="TLDc_dom"/>
</dbReference>
<evidence type="ECO:0000256" key="7">
    <source>
        <dbReference type="ARBA" id="ARBA00023329"/>
    </source>
</evidence>
<dbReference type="InterPro" id="IPR000195">
    <property type="entry name" value="Rab-GAP-TBC_dom"/>
</dbReference>
<evidence type="ECO:0000256" key="4">
    <source>
        <dbReference type="ARBA" id="ARBA00014206"/>
    </source>
</evidence>
<evidence type="ECO:0000256" key="10">
    <source>
        <dbReference type="SAM" id="MobiDB-lite"/>
    </source>
</evidence>
<evidence type="ECO:0000256" key="9">
    <source>
        <dbReference type="ARBA" id="ARBA00046245"/>
    </source>
</evidence>
<organism evidence="12 13">
    <name type="scientific">Oncorhynchus kisutch</name>
    <name type="common">Coho salmon</name>
    <name type="synonym">Salmo kisutch</name>
    <dbReference type="NCBI Taxonomy" id="8019"/>
    <lineage>
        <taxon>Eukaryota</taxon>
        <taxon>Metazoa</taxon>
        <taxon>Chordata</taxon>
        <taxon>Craniata</taxon>
        <taxon>Vertebrata</taxon>
        <taxon>Euteleostomi</taxon>
        <taxon>Actinopterygii</taxon>
        <taxon>Neopterygii</taxon>
        <taxon>Teleostei</taxon>
        <taxon>Protacanthopterygii</taxon>
        <taxon>Salmoniformes</taxon>
        <taxon>Salmonidae</taxon>
        <taxon>Salmoninae</taxon>
        <taxon>Oncorhynchus</taxon>
    </lineage>
</organism>
<keyword evidence="5" id="KW-0770">Synapse</keyword>
<evidence type="ECO:0000256" key="8">
    <source>
        <dbReference type="ARBA" id="ARBA00034103"/>
    </source>
</evidence>
<dbReference type="Pfam" id="PF07534">
    <property type="entry name" value="TLD"/>
    <property type="match status" value="2"/>
</dbReference>
<dbReference type="SMART" id="SM00584">
    <property type="entry name" value="TLDc"/>
    <property type="match status" value="1"/>
</dbReference>
<evidence type="ECO:0000256" key="6">
    <source>
        <dbReference type="ARBA" id="ARBA00023136"/>
    </source>
</evidence>
<evidence type="ECO:0000256" key="2">
    <source>
        <dbReference type="ARBA" id="ARBA00004184"/>
    </source>
</evidence>
<evidence type="ECO:0000256" key="5">
    <source>
        <dbReference type="ARBA" id="ARBA00023018"/>
    </source>
</evidence>
<dbReference type="Pfam" id="PF00566">
    <property type="entry name" value="RabGAP-TBC"/>
    <property type="match status" value="1"/>
</dbReference>
<gene>
    <name evidence="12" type="primary">TBC1D24</name>
</gene>
<evidence type="ECO:0000256" key="3">
    <source>
        <dbReference type="ARBA" id="ARBA00011546"/>
    </source>
</evidence>
<dbReference type="Proteomes" id="UP000694557">
    <property type="component" value="Unassembled WGS sequence"/>
</dbReference>
<proteinExistence type="predicted"/>